<evidence type="ECO:0000256" key="3">
    <source>
        <dbReference type="ARBA" id="ARBA00023125"/>
    </source>
</evidence>
<dbReference type="Gene3D" id="1.10.10.10">
    <property type="entry name" value="Winged helix-like DNA-binding domain superfamily/Winged helix DNA-binding domain"/>
    <property type="match status" value="1"/>
</dbReference>
<sequence>MVDQRQPEGKSASQGGIQPLTQNEPTKMIQSVQRALRIMEYVGAHSGGVSAQRIAFECGLNRATAYNLLRTLVYERYLRRDAMGRYALGLEVSDRYNELTHAMAGPRNCGEFMRRMATETGYTTFVARFVEGRPAVTSVTEGNRSPHVEDLIVGFDDGAHATALGKALLSTLRPHERSGFLKSMGMRKFTGRTLTEPDLLEQDLMVYGESGVYAEMGQFQEGVGCAAVVVRDDEDPGERIVLAAAMPLEDIGRFWPVLTKRMRRAAVEMQPLL</sequence>
<proteinExistence type="predicted"/>
<dbReference type="GO" id="GO:0006071">
    <property type="term" value="P:glycerol metabolic process"/>
    <property type="evidence" value="ECO:0007669"/>
    <property type="project" value="UniProtKB-KW"/>
</dbReference>
<dbReference type="AlphaFoldDB" id="A0A4S8Q8W0"/>
<evidence type="ECO:0000256" key="1">
    <source>
        <dbReference type="ARBA" id="ARBA00022798"/>
    </source>
</evidence>
<dbReference type="InterPro" id="IPR005471">
    <property type="entry name" value="Tscrpt_reg_IclR_N"/>
</dbReference>
<comment type="function">
    <text evidence="5">May be an activator protein for the gylABX operon.</text>
</comment>
<feature type="region of interest" description="Disordered" evidence="7">
    <location>
        <begin position="1"/>
        <end position="25"/>
    </location>
</feature>
<dbReference type="PANTHER" id="PTHR30136">
    <property type="entry name" value="HELIX-TURN-HELIX TRANSCRIPTIONAL REGULATOR, ICLR FAMILY"/>
    <property type="match status" value="1"/>
</dbReference>
<evidence type="ECO:0000313" key="11">
    <source>
        <dbReference type="Proteomes" id="UP000308760"/>
    </source>
</evidence>
<keyword evidence="4" id="KW-0804">Transcription</keyword>
<dbReference type="PANTHER" id="PTHR30136:SF24">
    <property type="entry name" value="HTH-TYPE TRANSCRIPTIONAL REPRESSOR ALLR"/>
    <property type="match status" value="1"/>
</dbReference>
<keyword evidence="2" id="KW-0805">Transcription regulation</keyword>
<gene>
    <name evidence="10" type="ORF">FAB82_14430</name>
</gene>
<dbReference type="PROSITE" id="PS51078">
    <property type="entry name" value="ICLR_ED"/>
    <property type="match status" value="1"/>
</dbReference>
<comment type="caution">
    <text evidence="10">The sequence shown here is derived from an EMBL/GenBank/DDBJ whole genome shotgun (WGS) entry which is preliminary data.</text>
</comment>
<dbReference type="OrthoDB" id="5242615at2"/>
<dbReference type="SUPFAM" id="SSF46785">
    <property type="entry name" value="Winged helix' DNA-binding domain"/>
    <property type="match status" value="1"/>
</dbReference>
<dbReference type="Pfam" id="PF09339">
    <property type="entry name" value="HTH_IclR"/>
    <property type="match status" value="1"/>
</dbReference>
<dbReference type="InterPro" id="IPR029016">
    <property type="entry name" value="GAF-like_dom_sf"/>
</dbReference>
<evidence type="ECO:0000313" key="10">
    <source>
        <dbReference type="EMBL" id="THV40837.1"/>
    </source>
</evidence>
<reference evidence="11" key="1">
    <citation type="submission" date="2019-04" db="EMBL/GenBank/DDBJ databases">
        <title>Nocardioides xinjiangensis sp. nov.</title>
        <authorList>
            <person name="Liu S."/>
        </authorList>
    </citation>
    <scope>NUCLEOTIDE SEQUENCE [LARGE SCALE GENOMIC DNA]</scope>
    <source>
        <strain evidence="11">18</strain>
    </source>
</reference>
<dbReference type="InterPro" id="IPR036388">
    <property type="entry name" value="WH-like_DNA-bd_sf"/>
</dbReference>
<feature type="domain" description="HTH iclR-type" evidence="8">
    <location>
        <begin position="29"/>
        <end position="90"/>
    </location>
</feature>
<evidence type="ECO:0000256" key="5">
    <source>
        <dbReference type="ARBA" id="ARBA00058938"/>
    </source>
</evidence>
<dbReference type="EMBL" id="STGY01000055">
    <property type="protein sequence ID" value="THV40837.1"/>
    <property type="molecule type" value="Genomic_DNA"/>
</dbReference>
<dbReference type="Pfam" id="PF01614">
    <property type="entry name" value="IclR_C"/>
    <property type="match status" value="1"/>
</dbReference>
<feature type="compositionally biased region" description="Polar residues" evidence="7">
    <location>
        <begin position="11"/>
        <end position="25"/>
    </location>
</feature>
<dbReference type="Gene3D" id="3.30.450.40">
    <property type="match status" value="1"/>
</dbReference>
<reference evidence="10 11" key="2">
    <citation type="submission" date="2019-05" db="EMBL/GenBank/DDBJ databases">
        <title>Glycomyces buryatensis sp. nov.</title>
        <authorList>
            <person name="Nikitina E."/>
        </authorList>
    </citation>
    <scope>NUCLEOTIDE SEQUENCE [LARGE SCALE GENOMIC DNA]</scope>
    <source>
        <strain evidence="10 11">18</strain>
    </source>
</reference>
<keyword evidence="11" id="KW-1185">Reference proteome</keyword>
<accession>A0A4S8Q8W0</accession>
<evidence type="ECO:0000256" key="6">
    <source>
        <dbReference type="ARBA" id="ARBA00070406"/>
    </source>
</evidence>
<dbReference type="SUPFAM" id="SSF55781">
    <property type="entry name" value="GAF domain-like"/>
    <property type="match status" value="1"/>
</dbReference>
<protein>
    <recommendedName>
        <fullName evidence="6">Glycerol operon regulatory protein</fullName>
    </recommendedName>
</protein>
<name>A0A4S8Q8W0_9ACTN</name>
<evidence type="ECO:0000259" key="9">
    <source>
        <dbReference type="PROSITE" id="PS51078"/>
    </source>
</evidence>
<evidence type="ECO:0000256" key="2">
    <source>
        <dbReference type="ARBA" id="ARBA00023015"/>
    </source>
</evidence>
<dbReference type="PROSITE" id="PS51077">
    <property type="entry name" value="HTH_ICLR"/>
    <property type="match status" value="1"/>
</dbReference>
<organism evidence="10 11">
    <name type="scientific">Glycomyces buryatensis</name>
    <dbReference type="NCBI Taxonomy" id="2570927"/>
    <lineage>
        <taxon>Bacteria</taxon>
        <taxon>Bacillati</taxon>
        <taxon>Actinomycetota</taxon>
        <taxon>Actinomycetes</taxon>
        <taxon>Glycomycetales</taxon>
        <taxon>Glycomycetaceae</taxon>
        <taxon>Glycomyces</taxon>
    </lineage>
</organism>
<keyword evidence="3" id="KW-0238">DNA-binding</keyword>
<dbReference type="InterPro" id="IPR014757">
    <property type="entry name" value="Tscrpt_reg_IclR_C"/>
</dbReference>
<dbReference type="InterPro" id="IPR036390">
    <property type="entry name" value="WH_DNA-bd_sf"/>
</dbReference>
<dbReference type="FunFam" id="1.10.10.10:FF:000056">
    <property type="entry name" value="IclR family transcriptional regulator"/>
    <property type="match status" value="1"/>
</dbReference>
<evidence type="ECO:0000259" key="8">
    <source>
        <dbReference type="PROSITE" id="PS51077"/>
    </source>
</evidence>
<evidence type="ECO:0000256" key="7">
    <source>
        <dbReference type="SAM" id="MobiDB-lite"/>
    </source>
</evidence>
<dbReference type="Proteomes" id="UP000308760">
    <property type="component" value="Unassembled WGS sequence"/>
</dbReference>
<dbReference type="SMART" id="SM00346">
    <property type="entry name" value="HTH_ICLR"/>
    <property type="match status" value="1"/>
</dbReference>
<dbReference type="InterPro" id="IPR050707">
    <property type="entry name" value="HTH_MetabolicPath_Reg"/>
</dbReference>
<dbReference type="GO" id="GO:0003700">
    <property type="term" value="F:DNA-binding transcription factor activity"/>
    <property type="evidence" value="ECO:0007669"/>
    <property type="project" value="TreeGrafter"/>
</dbReference>
<dbReference type="GO" id="GO:0045892">
    <property type="term" value="P:negative regulation of DNA-templated transcription"/>
    <property type="evidence" value="ECO:0007669"/>
    <property type="project" value="TreeGrafter"/>
</dbReference>
<evidence type="ECO:0000256" key="4">
    <source>
        <dbReference type="ARBA" id="ARBA00023163"/>
    </source>
</evidence>
<keyword evidence="1" id="KW-0319">Glycerol metabolism</keyword>
<feature type="domain" description="IclR-ED" evidence="9">
    <location>
        <begin position="91"/>
        <end position="273"/>
    </location>
</feature>
<dbReference type="GO" id="GO:0003677">
    <property type="term" value="F:DNA binding"/>
    <property type="evidence" value="ECO:0007669"/>
    <property type="project" value="UniProtKB-KW"/>
</dbReference>